<feature type="transmembrane region" description="Helical" evidence="1">
    <location>
        <begin position="12"/>
        <end position="31"/>
    </location>
</feature>
<dbReference type="EMBL" id="VMGH01000002">
    <property type="protein sequence ID" value="TSC92317.1"/>
    <property type="molecule type" value="Genomic_DNA"/>
</dbReference>
<dbReference type="Proteomes" id="UP000318296">
    <property type="component" value="Unassembled WGS sequence"/>
</dbReference>
<dbReference type="AlphaFoldDB" id="A0A554LHK0"/>
<evidence type="ECO:0000313" key="5">
    <source>
        <dbReference type="Proteomes" id="UP000318296"/>
    </source>
</evidence>
<keyword evidence="1" id="KW-0472">Membrane</keyword>
<gene>
    <name evidence="4" type="ORF">CEN92_18</name>
</gene>
<reference evidence="4 5" key="1">
    <citation type="submission" date="2017-07" db="EMBL/GenBank/DDBJ databases">
        <title>Mechanisms for carbon and nitrogen cycling indicate functional differentiation within the Candidate Phyla Radiation.</title>
        <authorList>
            <person name="Danczak R.E."/>
            <person name="Johnston M.D."/>
            <person name="Kenah C."/>
            <person name="Slattery M."/>
            <person name="Wrighton K.C."/>
            <person name="Wilkins M.J."/>
        </authorList>
    </citation>
    <scope>NUCLEOTIDE SEQUENCE [LARGE SCALE GENOMIC DNA]</scope>
    <source>
        <strain evidence="4">Licking1014_96</strain>
    </source>
</reference>
<feature type="domain" description="DUF3048" evidence="3">
    <location>
        <begin position="225"/>
        <end position="339"/>
    </location>
</feature>
<evidence type="ECO:0000259" key="3">
    <source>
        <dbReference type="Pfam" id="PF17479"/>
    </source>
</evidence>
<accession>A0A554LHK0</accession>
<name>A0A554LHK0_9BACT</name>
<dbReference type="Pfam" id="PF11258">
    <property type="entry name" value="DUF3048"/>
    <property type="match status" value="1"/>
</dbReference>
<sequence>MEEKKYLPKWLWISVLVILLLGGIGLAYWIYKTDVFSDLTQVAKVSPSPSKDLNDTPCPLDGVMTTKERAERRPLGIMIENHPDARPQSGLDKASFIFETPSEGGITRFLVFFVENDAQEVGPVRSARTYYVDWADEVRAIYVHAGGSAIALKNLANDKYLCNINHDQDHFWRDNSRFAPHNLYTTTDKIREAASIAKCSLKADYQGYEFKDDVAKEEQGTTKIITVNFSSAQFQVVYNYDPEKNVYLRSQAGTAHKDKITGAQLSPKTVVVMHADRVTSASDGTQQSHAVTTGTGKAEIYLDGKEIVGTWKRASISDRTIFYDELGKEIIFNRGQIWVEVLSPTGNAISS</sequence>
<evidence type="ECO:0008006" key="6">
    <source>
        <dbReference type="Google" id="ProtNLM"/>
    </source>
</evidence>
<keyword evidence="1" id="KW-1133">Transmembrane helix</keyword>
<dbReference type="InterPro" id="IPR023158">
    <property type="entry name" value="YerB-like_sf"/>
</dbReference>
<dbReference type="Gene3D" id="3.50.90.10">
    <property type="entry name" value="YerB-like"/>
    <property type="match status" value="1"/>
</dbReference>
<feature type="domain" description="DUF3048" evidence="2">
    <location>
        <begin position="62"/>
        <end position="195"/>
    </location>
</feature>
<evidence type="ECO:0000313" key="4">
    <source>
        <dbReference type="EMBL" id="TSC92317.1"/>
    </source>
</evidence>
<comment type="caution">
    <text evidence="4">The sequence shown here is derived from an EMBL/GenBank/DDBJ whole genome shotgun (WGS) entry which is preliminary data.</text>
</comment>
<evidence type="ECO:0000259" key="2">
    <source>
        <dbReference type="Pfam" id="PF11258"/>
    </source>
</evidence>
<keyword evidence="1" id="KW-0812">Transmembrane</keyword>
<dbReference type="InterPro" id="IPR021416">
    <property type="entry name" value="DUF3048_N"/>
</dbReference>
<proteinExistence type="predicted"/>
<protein>
    <recommendedName>
        <fullName evidence="6">DUF3048 domain-containing protein</fullName>
    </recommendedName>
</protein>
<dbReference type="SUPFAM" id="SSF159774">
    <property type="entry name" value="YerB-like"/>
    <property type="match status" value="1"/>
</dbReference>
<dbReference type="InterPro" id="IPR035328">
    <property type="entry name" value="DUF3048_C"/>
</dbReference>
<dbReference type="Pfam" id="PF17479">
    <property type="entry name" value="DUF3048_C"/>
    <property type="match status" value="1"/>
</dbReference>
<organism evidence="4 5">
    <name type="scientific">Candidatus Berkelbacteria bacterium Licking1014_96</name>
    <dbReference type="NCBI Taxonomy" id="2017149"/>
    <lineage>
        <taxon>Bacteria</taxon>
        <taxon>Candidatus Berkelbacteria</taxon>
    </lineage>
</organism>
<evidence type="ECO:0000256" key="1">
    <source>
        <dbReference type="SAM" id="Phobius"/>
    </source>
</evidence>